<dbReference type="AlphaFoldDB" id="A0A3B0VVJ2"/>
<gene>
    <name evidence="2" type="ORF">MNBD_GAMMA02-992</name>
</gene>
<name>A0A3B0VVJ2_9ZZZZ</name>
<reference evidence="2" key="1">
    <citation type="submission" date="2018-06" db="EMBL/GenBank/DDBJ databases">
        <authorList>
            <person name="Zhirakovskaya E."/>
        </authorList>
    </citation>
    <scope>NUCLEOTIDE SEQUENCE</scope>
</reference>
<keyword evidence="1" id="KW-0175">Coiled coil</keyword>
<accession>A0A3B0VVJ2</accession>
<feature type="coiled-coil region" evidence="1">
    <location>
        <begin position="697"/>
        <end position="724"/>
    </location>
</feature>
<protein>
    <recommendedName>
        <fullName evidence="3">DUF349 domain-containing protein</fullName>
    </recommendedName>
</protein>
<organism evidence="2">
    <name type="scientific">hydrothermal vent metagenome</name>
    <dbReference type="NCBI Taxonomy" id="652676"/>
    <lineage>
        <taxon>unclassified sequences</taxon>
        <taxon>metagenomes</taxon>
        <taxon>ecological metagenomes</taxon>
    </lineage>
</organism>
<sequence length="912" mass="105130">MSILNWFNKPKWQNPNEQVRITAIQTSDDIELINSLPEIVNNDVSEKVQKTALSRIKNPQTILNISQHHPNKIIKQLANKKLVNWFKSDNNDEQLGLFKNITDAETIKTVAQHAQNTAVREHALKQIKQQGLLSELLLKEIDLGLQELILEKIEQPVSLTRLLKKAGKKHSSLKQLIQQRLAQDIPEDQSEQAINLCTELEEVVHGRNQSVDLNTISNNWQAVEAQVSDALKMRYNGAYAAAKMILDPEHRSQFLKKQKQQRAVAQLNDLELLLSKQNDWSLQSVQSNLTKYQDIESQDLSSEHAANYQQAMEKLATIKDEIQTEQQIPAAATETLNQINKLLSQAIIQPDKLKQCKQQWQKATRKMPASEALTLINEQFNQACLKLAEKIEQSAQLRDKAAADAVAMIEPTIVQIKEGHLLKAKKMTNQIAEHKKTAGFNHPTIKNNKYPLDSVWQQLKDLRNWQKWSNDKARQDIINELHKMIGKGQHPDAVLKKLKDSNERWYVLEDMEKLPGDKFSSRNQKMWQEFRIVSKALFEPTQPFFEKRSEQQDSYFDSIQAHMQAMNDTDLDEAEGKDLAQMSRDAIKHLKSLDNLPPKQRGATAKKLRAAINRIDKKLNEFYSDAENKKLKLIEMALQLSAEEDNYAAIEMAKSLQQQWKTAGTVKQHTERKLWKKFRQANDAVFNRRDAEKQQQHDASQAQRKQAQDLLSDLNKELKKAKSIEALQHLKSDINKQWHGLEKPAKFLDVEYNHLLQNIDDQLKTIQFKAELKQYKDKQKLDEVFSQFEQGAIDVDEKQQKTKKLLTDELSTFFAQRQDTDSDTDHLASQLIQAEFITGLETPEQFIGDRMAYQVRILSMRMSGEKTANNQTQATAWLDHWFLSPKIDAAFIKTNNKRIKNAIKAMLELILE</sequence>
<evidence type="ECO:0000256" key="1">
    <source>
        <dbReference type="SAM" id="Coils"/>
    </source>
</evidence>
<proteinExistence type="predicted"/>
<evidence type="ECO:0000313" key="2">
    <source>
        <dbReference type="EMBL" id="VAW47655.1"/>
    </source>
</evidence>
<dbReference type="EMBL" id="UOFA01000357">
    <property type="protein sequence ID" value="VAW47655.1"/>
    <property type="molecule type" value="Genomic_DNA"/>
</dbReference>
<evidence type="ECO:0008006" key="3">
    <source>
        <dbReference type="Google" id="ProtNLM"/>
    </source>
</evidence>